<dbReference type="SUPFAM" id="SSF53756">
    <property type="entry name" value="UDP-Glycosyltransferase/glycogen phosphorylase"/>
    <property type="match status" value="1"/>
</dbReference>
<dbReference type="PANTHER" id="PTHR46401:SF2">
    <property type="entry name" value="GLYCOSYLTRANSFERASE WBBK-RELATED"/>
    <property type="match status" value="1"/>
</dbReference>
<evidence type="ECO:0000259" key="3">
    <source>
        <dbReference type="Pfam" id="PF00534"/>
    </source>
</evidence>
<feature type="domain" description="Glycosyl transferase family 1" evidence="3">
    <location>
        <begin position="220"/>
        <end position="371"/>
    </location>
</feature>
<dbReference type="EMBL" id="SMLK01000002">
    <property type="protein sequence ID" value="TFZ03701.1"/>
    <property type="molecule type" value="Genomic_DNA"/>
</dbReference>
<evidence type="ECO:0000313" key="4">
    <source>
        <dbReference type="EMBL" id="TFZ03701.1"/>
    </source>
</evidence>
<comment type="caution">
    <text evidence="4">The sequence shown here is derived from an EMBL/GenBank/DDBJ whole genome shotgun (WGS) entry which is preliminary data.</text>
</comment>
<feature type="compositionally biased region" description="Basic residues" evidence="2">
    <location>
        <begin position="49"/>
        <end position="58"/>
    </location>
</feature>
<dbReference type="Pfam" id="PF00534">
    <property type="entry name" value="Glycos_transf_1"/>
    <property type="match status" value="1"/>
</dbReference>
<keyword evidence="5" id="KW-1185">Reference proteome</keyword>
<dbReference type="InterPro" id="IPR001296">
    <property type="entry name" value="Glyco_trans_1"/>
</dbReference>
<name>A0A4Z0BXN4_9BURK</name>
<dbReference type="NCBIfam" id="TIGR04348">
    <property type="entry name" value="selenoneine biosynthesis selenosugar synthase SenB"/>
    <property type="match status" value="1"/>
</dbReference>
<dbReference type="CDD" id="cd03801">
    <property type="entry name" value="GT4_PimA-like"/>
    <property type="match status" value="1"/>
</dbReference>
<dbReference type="OrthoDB" id="8563324at2"/>
<feature type="region of interest" description="Disordered" evidence="2">
    <location>
        <begin position="1"/>
        <end position="78"/>
    </location>
</feature>
<feature type="compositionally biased region" description="Basic and acidic residues" evidence="2">
    <location>
        <begin position="1"/>
        <end position="10"/>
    </location>
</feature>
<gene>
    <name evidence="4" type="ORF">EZ216_08550</name>
</gene>
<dbReference type="Gene3D" id="3.40.50.2000">
    <property type="entry name" value="Glycogen Phosphorylase B"/>
    <property type="match status" value="1"/>
</dbReference>
<dbReference type="AlphaFoldDB" id="A0A4Z0BXN4"/>
<evidence type="ECO:0000256" key="1">
    <source>
        <dbReference type="ARBA" id="ARBA00022679"/>
    </source>
</evidence>
<evidence type="ECO:0000256" key="2">
    <source>
        <dbReference type="SAM" id="MobiDB-lite"/>
    </source>
</evidence>
<dbReference type="GO" id="GO:0016757">
    <property type="term" value="F:glycosyltransferase activity"/>
    <property type="evidence" value="ECO:0007669"/>
    <property type="project" value="InterPro"/>
</dbReference>
<evidence type="ECO:0000313" key="5">
    <source>
        <dbReference type="Proteomes" id="UP000297839"/>
    </source>
</evidence>
<dbReference type="InterPro" id="IPR027627">
    <property type="entry name" value="Glycosyltransferase_put"/>
</dbReference>
<reference evidence="4 5" key="1">
    <citation type="submission" date="2019-03" db="EMBL/GenBank/DDBJ databases">
        <title>Ramlibacter sp. 18x22-1, whole genome shotgun sequence.</title>
        <authorList>
            <person name="Zhang X."/>
            <person name="Feng G."/>
            <person name="Zhu H."/>
        </authorList>
    </citation>
    <scope>NUCLEOTIDE SEQUENCE [LARGE SCALE GENOMIC DNA]</scope>
    <source>
        <strain evidence="4 5">18x22-1</strain>
    </source>
</reference>
<proteinExistence type="predicted"/>
<organism evidence="4 5">
    <name type="scientific">Ramlibacter humi</name>
    <dbReference type="NCBI Taxonomy" id="2530451"/>
    <lineage>
        <taxon>Bacteria</taxon>
        <taxon>Pseudomonadati</taxon>
        <taxon>Pseudomonadota</taxon>
        <taxon>Betaproteobacteria</taxon>
        <taxon>Burkholderiales</taxon>
        <taxon>Comamonadaceae</taxon>
        <taxon>Ramlibacter</taxon>
    </lineage>
</organism>
<sequence length="414" mass="44842">MRRDPRDHPARAAGCARPTTPGTTQCGPVPSAADSGPGRSARPSTARGPARKHRRARACVRERPAGPHARRRARRCEGARPRYKPWVPRSSVVIVSPSLADANNGNWQTARRWAQLLRREHAVRIVTRWPDEHAPRDHAMLALHAFRSAPSIQAWSAARGSQRLAVVLTGTDLYGEFADRPETAHSLSLATRLVTLQDQAFAALPPALRAKAAVVYQSTTARRALAKSPRQLRAVAVGHLRPVKDPATLFAAAGLLADREDIELLHVGEAAGEWEQQARGVMAACPRYRWLGPLPHARARDLIQRAHVLVHASVAEGGAHVVMEAVRSGTPVLASRIDGNVGMLGAGYGGYFPAGDPHALAALLIRCRTEQKQAPASGLLARLRAQCDARAPLFDPEAERRALLNLVHDLLTPP</sequence>
<dbReference type="PANTHER" id="PTHR46401">
    <property type="entry name" value="GLYCOSYLTRANSFERASE WBBK-RELATED"/>
    <property type="match status" value="1"/>
</dbReference>
<protein>
    <submittedName>
        <fullName evidence="4">TIGR04348 family glycosyltransferase</fullName>
    </submittedName>
</protein>
<dbReference type="Proteomes" id="UP000297839">
    <property type="component" value="Unassembled WGS sequence"/>
</dbReference>
<accession>A0A4Z0BXN4</accession>
<keyword evidence="1 4" id="KW-0808">Transferase</keyword>